<keyword evidence="7" id="KW-0732">Signal</keyword>
<keyword evidence="4" id="KW-0520">NAD</keyword>
<evidence type="ECO:0000313" key="11">
    <source>
        <dbReference type="Proteomes" id="UP000557872"/>
    </source>
</evidence>
<protein>
    <submittedName>
        <fullName evidence="10">Gfo/Idh/MocA family oxidoreductase</fullName>
    </submittedName>
</protein>
<dbReference type="SUPFAM" id="SSF55347">
    <property type="entry name" value="Glyceraldehyde-3-phosphate dehydrogenase-like, C-terminal domain"/>
    <property type="match status" value="1"/>
</dbReference>
<dbReference type="Gene3D" id="3.40.50.720">
    <property type="entry name" value="NAD(P)-binding Rossmann-like Domain"/>
    <property type="match status" value="1"/>
</dbReference>
<dbReference type="InterPro" id="IPR006311">
    <property type="entry name" value="TAT_signal"/>
</dbReference>
<proteinExistence type="inferred from homology"/>
<evidence type="ECO:0000256" key="2">
    <source>
        <dbReference type="ARBA" id="ARBA00009329"/>
    </source>
</evidence>
<evidence type="ECO:0000256" key="3">
    <source>
        <dbReference type="ARBA" id="ARBA00022801"/>
    </source>
</evidence>
<keyword evidence="5" id="KW-0326">Glycosidase</keyword>
<feature type="region of interest" description="Disordered" evidence="6">
    <location>
        <begin position="333"/>
        <end position="361"/>
    </location>
</feature>
<dbReference type="PANTHER" id="PTHR43818">
    <property type="entry name" value="BCDNA.GH03377"/>
    <property type="match status" value="1"/>
</dbReference>
<dbReference type="InterPro" id="IPR050463">
    <property type="entry name" value="Gfo/Idh/MocA_oxidrdct_glycsds"/>
</dbReference>
<comment type="cofactor">
    <cofactor evidence="1">
        <name>NAD(+)</name>
        <dbReference type="ChEBI" id="CHEBI:57540"/>
    </cofactor>
</comment>
<feature type="chain" id="PRO_5032955350" evidence="7">
    <location>
        <begin position="28"/>
        <end position="430"/>
    </location>
</feature>
<evidence type="ECO:0000256" key="1">
    <source>
        <dbReference type="ARBA" id="ARBA00001911"/>
    </source>
</evidence>
<dbReference type="InterPro" id="IPR049303">
    <property type="entry name" value="Glyco_hydro_109_C"/>
</dbReference>
<dbReference type="Proteomes" id="UP000557872">
    <property type="component" value="Unassembled WGS sequence"/>
</dbReference>
<sequence>MKRRSFLKTNLSAGIGAVAASTIPAFASISGQNATAPVRVGIVGSGNRARGLMRTLLSIPNVLIPAVCDINPAAIKAAQDIVTKKGQAKPDAYTGPEDYKKLMDRDDLDAVIIGSPWDLHTPMSVYAMKAGITVGCEVPIAYTLEECWELIKTHEETGTPCMMLENWSFRPDNLAVLKMIRQGALGTITHGHCAYSHNCINHWYFDSKTGNDRWGAKYLLEHNRAQYPTHQQGPMLSWMNIGCGDYYESITSTATGCFSINEYFQRHFPNHPNGKRKYAQGDIVTTVVKTKMGKSIVINYDMQSPRPYDNRWEIQGTRGIYNEQRNAISMEGKSRGSQKWEPFPPHQKKNQHRWASSASGGHGGADGLMINQFIKAIREKKPLPLSLYDGVLMSSIGPLSEASIAGGNQVVKVPDFTQGKWKTNQPYFAI</sequence>
<dbReference type="GO" id="GO:0000166">
    <property type="term" value="F:nucleotide binding"/>
    <property type="evidence" value="ECO:0007669"/>
    <property type="project" value="InterPro"/>
</dbReference>
<gene>
    <name evidence="10" type="ORF">HW115_02435</name>
</gene>
<dbReference type="InterPro" id="IPR000683">
    <property type="entry name" value="Gfo/Idh/MocA-like_OxRdtase_N"/>
</dbReference>
<dbReference type="EMBL" id="JACBAZ010000001">
    <property type="protein sequence ID" value="NWK54451.1"/>
    <property type="molecule type" value="Genomic_DNA"/>
</dbReference>
<evidence type="ECO:0000256" key="6">
    <source>
        <dbReference type="SAM" id="MobiDB-lite"/>
    </source>
</evidence>
<feature type="domain" description="Gfo/Idh/MocA-like oxidoreductase N-terminal" evidence="8">
    <location>
        <begin position="38"/>
        <end position="163"/>
    </location>
</feature>
<feature type="signal peptide" evidence="7">
    <location>
        <begin position="1"/>
        <end position="27"/>
    </location>
</feature>
<accession>A0A851GFD4</accession>
<dbReference type="Pfam" id="PF21252">
    <property type="entry name" value="Glyco_hydro_109_C"/>
    <property type="match status" value="1"/>
</dbReference>
<comment type="similarity">
    <text evidence="2">Belongs to the Gfo/Idh/MocA family. Glycosyl hydrolase 109 subfamily.</text>
</comment>
<evidence type="ECO:0000259" key="8">
    <source>
        <dbReference type="Pfam" id="PF01408"/>
    </source>
</evidence>
<dbReference type="PROSITE" id="PS51318">
    <property type="entry name" value="TAT"/>
    <property type="match status" value="1"/>
</dbReference>
<evidence type="ECO:0000313" key="10">
    <source>
        <dbReference type="EMBL" id="NWK54451.1"/>
    </source>
</evidence>
<evidence type="ECO:0000256" key="5">
    <source>
        <dbReference type="ARBA" id="ARBA00023295"/>
    </source>
</evidence>
<dbReference type="InterPro" id="IPR036291">
    <property type="entry name" value="NAD(P)-bd_dom_sf"/>
</dbReference>
<dbReference type="SUPFAM" id="SSF51735">
    <property type="entry name" value="NAD(P)-binding Rossmann-fold domains"/>
    <property type="match status" value="1"/>
</dbReference>
<dbReference type="GO" id="GO:0016798">
    <property type="term" value="F:hydrolase activity, acting on glycosyl bonds"/>
    <property type="evidence" value="ECO:0007669"/>
    <property type="project" value="UniProtKB-KW"/>
</dbReference>
<dbReference type="Pfam" id="PF01408">
    <property type="entry name" value="GFO_IDH_MocA"/>
    <property type="match status" value="1"/>
</dbReference>
<reference evidence="10 11" key="1">
    <citation type="submission" date="2020-07" db="EMBL/GenBank/DDBJ databases">
        <title>Roseicoccus Jingziensis gen. nov., sp. nov., isolated from coastal seawater.</title>
        <authorList>
            <person name="Feng X."/>
        </authorList>
    </citation>
    <scope>NUCLEOTIDE SEQUENCE [LARGE SCALE GENOMIC DNA]</scope>
    <source>
        <strain evidence="10 11">N1E253</strain>
    </source>
</reference>
<evidence type="ECO:0000259" key="9">
    <source>
        <dbReference type="Pfam" id="PF21252"/>
    </source>
</evidence>
<dbReference type="PANTHER" id="PTHR43818:SF1">
    <property type="entry name" value="GLYCOSYL HYDROLASE FAMILY 109 PROTEIN"/>
    <property type="match status" value="1"/>
</dbReference>
<dbReference type="Gene3D" id="3.30.360.10">
    <property type="entry name" value="Dihydrodipicolinate Reductase, domain 2"/>
    <property type="match status" value="1"/>
</dbReference>
<feature type="domain" description="Glycosyl hydrolase 109 C-terminal" evidence="9">
    <location>
        <begin position="174"/>
        <end position="342"/>
    </location>
</feature>
<evidence type="ECO:0000256" key="4">
    <source>
        <dbReference type="ARBA" id="ARBA00023027"/>
    </source>
</evidence>
<organism evidence="10 11">
    <name type="scientific">Oceaniferula marina</name>
    <dbReference type="NCBI Taxonomy" id="2748318"/>
    <lineage>
        <taxon>Bacteria</taxon>
        <taxon>Pseudomonadati</taxon>
        <taxon>Verrucomicrobiota</taxon>
        <taxon>Verrucomicrobiia</taxon>
        <taxon>Verrucomicrobiales</taxon>
        <taxon>Verrucomicrobiaceae</taxon>
        <taxon>Oceaniferula</taxon>
    </lineage>
</organism>
<dbReference type="RefSeq" id="WP_178930978.1">
    <property type="nucleotide sequence ID" value="NZ_JACBAZ010000001.1"/>
</dbReference>
<name>A0A851GFD4_9BACT</name>
<evidence type="ECO:0000256" key="7">
    <source>
        <dbReference type="SAM" id="SignalP"/>
    </source>
</evidence>
<comment type="caution">
    <text evidence="10">The sequence shown here is derived from an EMBL/GenBank/DDBJ whole genome shotgun (WGS) entry which is preliminary data.</text>
</comment>
<keyword evidence="11" id="KW-1185">Reference proteome</keyword>
<dbReference type="AlphaFoldDB" id="A0A851GFD4"/>
<keyword evidence="3" id="KW-0378">Hydrolase</keyword>